<comment type="similarity">
    <text evidence="1 2">Belongs to the outer membrane factor (OMF) (TC 1.B.17) family.</text>
</comment>
<dbReference type="Gene3D" id="2.20.200.10">
    <property type="entry name" value="Outer membrane efflux proteins (OEP)"/>
    <property type="match status" value="1"/>
</dbReference>
<sequence>MKRLLTLSALSALFACSCLVGPDYKGVQNVDLPVTWVNALPPASNEASLTQWWKAFGDPQLDGLIATALRNNPDQITAMLTILNAESNLRSMRSRLLPEGSVSFGGRNSGSFNTSTSHGSWDGSLSASWSPDVWGGTRRSIESAVAMLHSDYAAAAASRVALASSVAGTYFDWISAKESLRVAEEQLVFQERTHRRTQVRAQNGLDAGLALEQSSATIAETRAQIPGLKAQISICENTLATYLGTTVDKISLTMPSPAVYNRIPRVPTGLPSDLLRRRPDIIRAEYDLHADVANIGVQVAALFPNISLTGSTSAGAGSDFADFFRSAGWSLVGSLGTTVFNRTALNENVTQAKLSSYASAQAYRKTVLEAFAEVEECLIDYARLTNQLPQYVEAARANKRAAEISERLHQTGNTDFLNVATAERAWLSSELNIISTRQQIRKTLAKLCSALGGGWDDRRILDEKREIRKTNYPTPAE</sequence>
<dbReference type="Pfam" id="PF02321">
    <property type="entry name" value="OEP"/>
    <property type="match status" value="2"/>
</dbReference>
<feature type="signal peptide" evidence="2">
    <location>
        <begin position="1"/>
        <end position="20"/>
    </location>
</feature>
<name>A0A9D1VCA6_9BACT</name>
<keyword evidence="2" id="KW-0732">Signal</keyword>
<keyword evidence="2" id="KW-0564">Palmitate</keyword>
<protein>
    <submittedName>
        <fullName evidence="3">Efflux transporter outer membrane subunit</fullName>
    </submittedName>
</protein>
<accession>A0A9D1VCA6</accession>
<keyword evidence="2" id="KW-0812">Transmembrane</keyword>
<evidence type="ECO:0000256" key="1">
    <source>
        <dbReference type="ARBA" id="ARBA00007613"/>
    </source>
</evidence>
<feature type="chain" id="PRO_5039749293" evidence="2">
    <location>
        <begin position="21"/>
        <end position="477"/>
    </location>
</feature>
<dbReference type="Gene3D" id="1.20.1600.10">
    <property type="entry name" value="Outer membrane efflux proteins (OEP)"/>
    <property type="match status" value="1"/>
</dbReference>
<keyword evidence="2" id="KW-0472">Membrane</keyword>
<dbReference type="InterPro" id="IPR010131">
    <property type="entry name" value="MdtP/NodT-like"/>
</dbReference>
<dbReference type="EMBL" id="DXFQ01000153">
    <property type="protein sequence ID" value="HIX20553.1"/>
    <property type="molecule type" value="Genomic_DNA"/>
</dbReference>
<evidence type="ECO:0000313" key="3">
    <source>
        <dbReference type="EMBL" id="HIX20553.1"/>
    </source>
</evidence>
<dbReference type="GO" id="GO:0005886">
    <property type="term" value="C:plasma membrane"/>
    <property type="evidence" value="ECO:0007669"/>
    <property type="project" value="UniProtKB-SubCell"/>
</dbReference>
<dbReference type="NCBIfam" id="TIGR01845">
    <property type="entry name" value="outer_NodT"/>
    <property type="match status" value="1"/>
</dbReference>
<dbReference type="AlphaFoldDB" id="A0A9D1VCA6"/>
<evidence type="ECO:0000313" key="4">
    <source>
        <dbReference type="Proteomes" id="UP000823964"/>
    </source>
</evidence>
<dbReference type="GO" id="GO:0015562">
    <property type="term" value="F:efflux transmembrane transporter activity"/>
    <property type="evidence" value="ECO:0007669"/>
    <property type="project" value="InterPro"/>
</dbReference>
<dbReference type="Proteomes" id="UP000823964">
    <property type="component" value="Unassembled WGS sequence"/>
</dbReference>
<dbReference type="SUPFAM" id="SSF56954">
    <property type="entry name" value="Outer membrane efflux proteins (OEP)"/>
    <property type="match status" value="1"/>
</dbReference>
<proteinExistence type="inferred from homology"/>
<keyword evidence="2" id="KW-0449">Lipoprotein</keyword>
<evidence type="ECO:0000256" key="2">
    <source>
        <dbReference type="RuleBase" id="RU362097"/>
    </source>
</evidence>
<gene>
    <name evidence="3" type="ORF">H9862_08150</name>
</gene>
<dbReference type="PROSITE" id="PS51257">
    <property type="entry name" value="PROKAR_LIPOPROTEIN"/>
    <property type="match status" value="1"/>
</dbReference>
<dbReference type="PANTHER" id="PTHR30203">
    <property type="entry name" value="OUTER MEMBRANE CATION EFFLUX PROTEIN"/>
    <property type="match status" value="1"/>
</dbReference>
<comment type="caution">
    <text evidence="3">The sequence shown here is derived from an EMBL/GenBank/DDBJ whole genome shotgun (WGS) entry which is preliminary data.</text>
</comment>
<dbReference type="InterPro" id="IPR003423">
    <property type="entry name" value="OMP_efflux"/>
</dbReference>
<reference evidence="3" key="1">
    <citation type="journal article" date="2021" name="PeerJ">
        <title>Extensive microbial diversity within the chicken gut microbiome revealed by metagenomics and culture.</title>
        <authorList>
            <person name="Gilroy R."/>
            <person name="Ravi A."/>
            <person name="Getino M."/>
            <person name="Pursley I."/>
            <person name="Horton D.L."/>
            <person name="Alikhan N.F."/>
            <person name="Baker D."/>
            <person name="Gharbi K."/>
            <person name="Hall N."/>
            <person name="Watson M."/>
            <person name="Adriaenssens E.M."/>
            <person name="Foster-Nyarko E."/>
            <person name="Jarju S."/>
            <person name="Secka A."/>
            <person name="Antonio M."/>
            <person name="Oren A."/>
            <person name="Chaudhuri R.R."/>
            <person name="La Ragione R."/>
            <person name="Hildebrand F."/>
            <person name="Pallen M.J."/>
        </authorList>
    </citation>
    <scope>NUCLEOTIDE SEQUENCE</scope>
    <source>
        <strain evidence="3">14975</strain>
    </source>
</reference>
<comment type="subcellular location">
    <subcellularLocation>
        <location evidence="2">Cell membrane</location>
        <topology evidence="2">Lipid-anchor</topology>
    </subcellularLocation>
</comment>
<reference evidence="3" key="2">
    <citation type="submission" date="2021-04" db="EMBL/GenBank/DDBJ databases">
        <authorList>
            <person name="Gilroy R."/>
        </authorList>
    </citation>
    <scope>NUCLEOTIDE SEQUENCE</scope>
    <source>
        <strain evidence="3">14975</strain>
    </source>
</reference>
<organism evidence="3 4">
    <name type="scientific">Candidatus Akkermansia intestinigallinarum</name>
    <dbReference type="NCBI Taxonomy" id="2838431"/>
    <lineage>
        <taxon>Bacteria</taxon>
        <taxon>Pseudomonadati</taxon>
        <taxon>Verrucomicrobiota</taxon>
        <taxon>Verrucomicrobiia</taxon>
        <taxon>Verrucomicrobiales</taxon>
        <taxon>Akkermansiaceae</taxon>
        <taxon>Akkermansia</taxon>
    </lineage>
</organism>
<keyword evidence="2" id="KW-1134">Transmembrane beta strand</keyword>